<evidence type="ECO:0000313" key="2">
    <source>
        <dbReference type="Proteomes" id="UP000215377"/>
    </source>
</evidence>
<gene>
    <name evidence="1" type="ORF">ATO3_24400</name>
</gene>
<dbReference type="RefSeq" id="WP_088652507.1">
    <property type="nucleotide sequence ID" value="NZ_AQQR01000022.1"/>
</dbReference>
<dbReference type="NCBIfam" id="TIGR01907">
    <property type="entry name" value="casE_Cse3"/>
    <property type="match status" value="1"/>
</dbReference>
<comment type="caution">
    <text evidence="1">The sequence shown here is derived from an EMBL/GenBank/DDBJ whole genome shotgun (WGS) entry which is preliminary data.</text>
</comment>
<dbReference type="OrthoDB" id="9795689at2"/>
<dbReference type="Gene3D" id="3.30.70.1210">
    <property type="entry name" value="Crispr-associated protein, domain 2"/>
    <property type="match status" value="1"/>
</dbReference>
<dbReference type="SUPFAM" id="SSF117987">
    <property type="entry name" value="CRISPR-associated protein"/>
    <property type="match status" value="2"/>
</dbReference>
<dbReference type="Proteomes" id="UP000215377">
    <property type="component" value="Unassembled WGS sequence"/>
</dbReference>
<sequence>MSLYLSRLSLSRAPSVAALGQLIDPQAPGAREDAHHRLLWSAFAGDADQDRDFLWRAEGRGHFTTLSRRPPADSELFDPPEVKPFAPDLAPGDALAFVLRANATRTVKTDAPGTNGKPRRKHHDVVMDRLRDVPAGEERAARRMDVAQAAGADWLAGQGLRHGFHIRSCVVRDYSVRALPSYRGPRRRQPQFGVLDLTGEIEIRDPEAFLNRLAQGFGRAKAFGCGLMLIRRA</sequence>
<dbReference type="InterPro" id="IPR010179">
    <property type="entry name" value="CRISPR-assoc_prot_Cse3"/>
</dbReference>
<keyword evidence="2" id="KW-1185">Reference proteome</keyword>
<reference evidence="1 2" key="1">
    <citation type="submission" date="2013-04" db="EMBL/GenBank/DDBJ databases">
        <title>Oceanicola sp. 22II1-22F33 Genome Sequencing.</title>
        <authorList>
            <person name="Lai Q."/>
            <person name="Li G."/>
            <person name="Shao Z."/>
        </authorList>
    </citation>
    <scope>NUCLEOTIDE SEQUENCE [LARGE SCALE GENOMIC DNA]</scope>
    <source>
        <strain evidence="1 2">22II1-22F33</strain>
    </source>
</reference>
<dbReference type="EMBL" id="AQQR01000022">
    <property type="protein sequence ID" value="OWU68329.1"/>
    <property type="molecule type" value="Genomic_DNA"/>
</dbReference>
<dbReference type="CDD" id="cd09727">
    <property type="entry name" value="Cas6_I-E"/>
    <property type="match status" value="1"/>
</dbReference>
<evidence type="ECO:0000313" key="1">
    <source>
        <dbReference type="EMBL" id="OWU68329.1"/>
    </source>
</evidence>
<organism evidence="1 2">
    <name type="scientific">Marinibacterium profundimaris</name>
    <dbReference type="NCBI Taxonomy" id="1679460"/>
    <lineage>
        <taxon>Bacteria</taxon>
        <taxon>Pseudomonadati</taxon>
        <taxon>Pseudomonadota</taxon>
        <taxon>Alphaproteobacteria</taxon>
        <taxon>Rhodobacterales</taxon>
        <taxon>Paracoccaceae</taxon>
        <taxon>Marinibacterium</taxon>
    </lineage>
</organism>
<dbReference type="SMART" id="SM01101">
    <property type="entry name" value="CRISPR_assoc"/>
    <property type="match status" value="1"/>
</dbReference>
<proteinExistence type="predicted"/>
<name>A0A225NCE2_9RHOB</name>
<dbReference type="Pfam" id="PF08798">
    <property type="entry name" value="CRISPR_assoc"/>
    <property type="match status" value="1"/>
</dbReference>
<dbReference type="Gene3D" id="3.30.70.1200">
    <property type="entry name" value="Crispr-associated protein, domain 1"/>
    <property type="match status" value="1"/>
</dbReference>
<accession>A0A225NCE2</accession>
<protein>
    <submittedName>
        <fullName evidence="1">CRISPR-associated protein Cse3</fullName>
    </submittedName>
</protein>
<dbReference type="AlphaFoldDB" id="A0A225NCE2"/>